<dbReference type="EMBL" id="OV651816">
    <property type="protein sequence ID" value="CAH1109759.1"/>
    <property type="molecule type" value="Genomic_DNA"/>
</dbReference>
<organism evidence="1 2">
    <name type="scientific">Psylliodes chrysocephalus</name>
    <dbReference type="NCBI Taxonomy" id="3402493"/>
    <lineage>
        <taxon>Eukaryota</taxon>
        <taxon>Metazoa</taxon>
        <taxon>Ecdysozoa</taxon>
        <taxon>Arthropoda</taxon>
        <taxon>Hexapoda</taxon>
        <taxon>Insecta</taxon>
        <taxon>Pterygota</taxon>
        <taxon>Neoptera</taxon>
        <taxon>Endopterygota</taxon>
        <taxon>Coleoptera</taxon>
        <taxon>Polyphaga</taxon>
        <taxon>Cucujiformia</taxon>
        <taxon>Chrysomeloidea</taxon>
        <taxon>Chrysomelidae</taxon>
        <taxon>Galerucinae</taxon>
        <taxon>Alticini</taxon>
        <taxon>Psylliodes</taxon>
    </lineage>
</organism>
<keyword evidence="2" id="KW-1185">Reference proteome</keyword>
<dbReference type="OrthoDB" id="6136790at2759"/>
<dbReference type="Proteomes" id="UP001153636">
    <property type="component" value="Chromosome 4"/>
</dbReference>
<proteinExistence type="predicted"/>
<reference evidence="1" key="1">
    <citation type="submission" date="2022-01" db="EMBL/GenBank/DDBJ databases">
        <authorList>
            <person name="King R."/>
        </authorList>
    </citation>
    <scope>NUCLEOTIDE SEQUENCE</scope>
</reference>
<evidence type="ECO:0000313" key="1">
    <source>
        <dbReference type="EMBL" id="CAH1109759.1"/>
    </source>
</evidence>
<name>A0A9P0GBR5_9CUCU</name>
<accession>A0A9P0GBR5</accession>
<dbReference type="AlphaFoldDB" id="A0A9P0GBR5"/>
<gene>
    <name evidence="1" type="ORF">PSYICH_LOCUS10265</name>
</gene>
<sequence length="179" mass="21244">MEIQRYMEKSESGITVLNITIGYLKVDTTNIFDVGPNGPDDGIAFCQVHRNSIKRLIQQMFLMRDNHIDVKLLLIPQLLPTNRSNPRDSRKQREPRKMLRNMGKEYTTKKCKVIKERVMRPLPLCRSKCKDKIPEDDRNKLFHQYWSLDDYDKRFAYISSLFVIENKKATRPRIEDPEK</sequence>
<evidence type="ECO:0000313" key="2">
    <source>
        <dbReference type="Proteomes" id="UP001153636"/>
    </source>
</evidence>
<protein>
    <submittedName>
        <fullName evidence="1">Uncharacterized protein</fullName>
    </submittedName>
</protein>